<dbReference type="InterPro" id="IPR021731">
    <property type="entry name" value="AMIN_dom"/>
</dbReference>
<dbReference type="Gene3D" id="2.60.40.3500">
    <property type="match status" value="1"/>
</dbReference>
<proteinExistence type="predicted"/>
<sequence length="269" mass="29432">MFTFYAIFALNAGISTAESVAKLEDWRFDPKAAQLEIKLSAPSQPHFFYLSQPPRIVVDLPTTKLGNVSTQQNYSGAITSIRVSQYDVDVTRIVMDLAPGTFLDPNHVQLQAVSRQNPKRWLLRPFPVGKSTSLTPEKFPPLPSNLSPTLDLYNPPASTKFTPNSGEYNPLSPSNNNKVAPNLYYPPPPTNNPSQPPLVTVPPLEPNSPSQTPNSVLPPPIFPNQPANLNKIPFFPTPNLPVPTAPNNQPVAPASKIIEFGQPLPKSTK</sequence>
<dbReference type="EMBL" id="RSCJ01000002">
    <property type="protein sequence ID" value="RUR85921.1"/>
    <property type="molecule type" value="Genomic_DNA"/>
</dbReference>
<feature type="region of interest" description="Disordered" evidence="1">
    <location>
        <begin position="240"/>
        <end position="269"/>
    </location>
</feature>
<feature type="domain" description="AMIN" evidence="2">
    <location>
        <begin position="26"/>
        <end position="120"/>
    </location>
</feature>
<dbReference type="STRING" id="211165.GCA_000317285_05799"/>
<dbReference type="Pfam" id="PF11741">
    <property type="entry name" value="AMIN"/>
    <property type="match status" value="1"/>
</dbReference>
<reference evidence="3 4" key="1">
    <citation type="journal article" date="2019" name="Genome Biol. Evol.">
        <title>Day and night: Metabolic profiles and evolutionary relationships of six axenic non-marine cyanobacteria.</title>
        <authorList>
            <person name="Will S.E."/>
            <person name="Henke P."/>
            <person name="Boedeker C."/>
            <person name="Huang S."/>
            <person name="Brinkmann H."/>
            <person name="Rohde M."/>
            <person name="Jarek M."/>
            <person name="Friedl T."/>
            <person name="Seufert S."/>
            <person name="Schumacher M."/>
            <person name="Overmann J."/>
            <person name="Neumann-Schaal M."/>
            <person name="Petersen J."/>
        </authorList>
    </citation>
    <scope>NUCLEOTIDE SEQUENCE [LARGE SCALE GENOMIC DNA]</scope>
    <source>
        <strain evidence="3 4">PCC 6912</strain>
    </source>
</reference>
<name>A0A433NQ07_CHLFR</name>
<dbReference type="Proteomes" id="UP000268857">
    <property type="component" value="Unassembled WGS sequence"/>
</dbReference>
<feature type="region of interest" description="Disordered" evidence="1">
    <location>
        <begin position="132"/>
        <end position="217"/>
    </location>
</feature>
<organism evidence="3 4">
    <name type="scientific">Chlorogloeopsis fritschii PCC 6912</name>
    <dbReference type="NCBI Taxonomy" id="211165"/>
    <lineage>
        <taxon>Bacteria</taxon>
        <taxon>Bacillati</taxon>
        <taxon>Cyanobacteriota</taxon>
        <taxon>Cyanophyceae</taxon>
        <taxon>Nostocales</taxon>
        <taxon>Chlorogloeopsidaceae</taxon>
        <taxon>Chlorogloeopsis</taxon>
    </lineage>
</organism>
<dbReference type="OrthoDB" id="419483at2"/>
<gene>
    <name evidence="3" type="ORF">PCC6912_07460</name>
</gene>
<comment type="caution">
    <text evidence="3">The sequence shown here is derived from an EMBL/GenBank/DDBJ whole genome shotgun (WGS) entry which is preliminary data.</text>
</comment>
<feature type="compositionally biased region" description="Polar residues" evidence="1">
    <location>
        <begin position="156"/>
        <end position="179"/>
    </location>
</feature>
<evidence type="ECO:0000259" key="2">
    <source>
        <dbReference type="Pfam" id="PF11741"/>
    </source>
</evidence>
<evidence type="ECO:0000256" key="1">
    <source>
        <dbReference type="SAM" id="MobiDB-lite"/>
    </source>
</evidence>
<keyword evidence="4" id="KW-1185">Reference proteome</keyword>
<evidence type="ECO:0000313" key="3">
    <source>
        <dbReference type="EMBL" id="RUR85921.1"/>
    </source>
</evidence>
<accession>A0A433NQ07</accession>
<evidence type="ECO:0000313" key="4">
    <source>
        <dbReference type="Proteomes" id="UP000268857"/>
    </source>
</evidence>
<dbReference type="AlphaFoldDB" id="A0A433NQ07"/>
<feature type="compositionally biased region" description="Pro residues" evidence="1">
    <location>
        <begin position="184"/>
        <end position="206"/>
    </location>
</feature>
<protein>
    <recommendedName>
        <fullName evidence="2">AMIN domain-containing protein</fullName>
    </recommendedName>
</protein>